<dbReference type="RefSeq" id="WP_289266898.1">
    <property type="nucleotide sequence ID" value="NZ_OX365700.1"/>
</dbReference>
<accession>A0AA86MVP4</accession>
<sequence length="183" mass="20247">MNWTSHTAAFVAVMGLSWELSGCMVPPLMHRGGIMIDSWADVKAHDAMVSGILAAFNRAETALQAGNADGLMDLYSEDYHYHDLTKSDLRAIWEELLAHHRDFRSNHILSRIAVVPAASPAAELTCTGSLWAVSKETGQQVNIDSWYGEIHYMVNEKGAWRVRGHRGEGPKTRGFGAAPHPFF</sequence>
<evidence type="ECO:0000313" key="1">
    <source>
        <dbReference type="EMBL" id="CAI4029876.1"/>
    </source>
</evidence>
<dbReference type="EMBL" id="OX365700">
    <property type="protein sequence ID" value="CAI4029876.1"/>
    <property type="molecule type" value="Genomic_DNA"/>
</dbReference>
<dbReference type="Gene3D" id="3.10.450.50">
    <property type="match status" value="1"/>
</dbReference>
<proteinExistence type="predicted"/>
<dbReference type="InterPro" id="IPR032710">
    <property type="entry name" value="NTF2-like_dom_sf"/>
</dbReference>
<dbReference type="Proteomes" id="UP001179121">
    <property type="component" value="Chromosome"/>
</dbReference>
<organism evidence="1 2">
    <name type="scientific">Nitrospira tepida</name>
    <dbReference type="NCBI Taxonomy" id="2973512"/>
    <lineage>
        <taxon>Bacteria</taxon>
        <taxon>Pseudomonadati</taxon>
        <taxon>Nitrospirota</taxon>
        <taxon>Nitrospiria</taxon>
        <taxon>Nitrospirales</taxon>
        <taxon>Nitrospiraceae</taxon>
        <taxon>Nitrospira</taxon>
    </lineage>
</organism>
<dbReference type="SUPFAM" id="SSF54427">
    <property type="entry name" value="NTF2-like"/>
    <property type="match status" value="1"/>
</dbReference>
<protein>
    <recommendedName>
        <fullName evidence="3">SnoaL-like domain-containing protein</fullName>
    </recommendedName>
</protein>
<evidence type="ECO:0000313" key="2">
    <source>
        <dbReference type="Proteomes" id="UP001179121"/>
    </source>
</evidence>
<gene>
    <name evidence="1" type="ORF">DNFV4_00295</name>
</gene>
<keyword evidence="2" id="KW-1185">Reference proteome</keyword>
<reference evidence="1" key="1">
    <citation type="submission" date="2022-10" db="EMBL/GenBank/DDBJ databases">
        <authorList>
            <person name="Koch H."/>
        </authorList>
    </citation>
    <scope>NUCLEOTIDE SEQUENCE</scope>
    <source>
        <strain evidence="1">DNF</strain>
    </source>
</reference>
<dbReference type="AlphaFoldDB" id="A0AA86MVP4"/>
<name>A0AA86MVP4_9BACT</name>
<dbReference type="KEGG" id="nti:DNFV4_00295"/>
<evidence type="ECO:0008006" key="3">
    <source>
        <dbReference type="Google" id="ProtNLM"/>
    </source>
</evidence>